<feature type="non-terminal residue" evidence="4">
    <location>
        <position position="1"/>
    </location>
</feature>
<dbReference type="GeneID" id="81369402"/>
<dbReference type="InterPro" id="IPR033449">
    <property type="entry name" value="Rit1_N"/>
</dbReference>
<dbReference type="GO" id="GO:0019988">
    <property type="term" value="P:charged-tRNA amino acid modification"/>
    <property type="evidence" value="ECO:0007669"/>
    <property type="project" value="InterPro"/>
</dbReference>
<dbReference type="AlphaFoldDB" id="A0A9W9W347"/>
<feature type="domain" description="Rit1 N-terminal" evidence="3">
    <location>
        <begin position="30"/>
        <end position="118"/>
    </location>
</feature>
<keyword evidence="5" id="KW-1185">Reference proteome</keyword>
<keyword evidence="1" id="KW-1133">Transmembrane helix</keyword>
<protein>
    <recommendedName>
        <fullName evidence="6">tRNA a64-2'-o-ribosylphosphate transferase</fullName>
    </recommendedName>
</protein>
<keyword evidence="1" id="KW-0812">Transmembrane</keyword>
<dbReference type="InterPro" id="IPR033421">
    <property type="entry name" value="Rit1_DUSP-like"/>
</dbReference>
<evidence type="ECO:0000313" key="4">
    <source>
        <dbReference type="EMBL" id="KAJ5397672.1"/>
    </source>
</evidence>
<dbReference type="OrthoDB" id="45256at2759"/>
<keyword evidence="1" id="KW-0472">Membrane</keyword>
<dbReference type="PANTHER" id="PTHR31811">
    <property type="entry name" value="TRNA A64-2'-O-RIBOSYLPHOSPHATE TRANSFERASE"/>
    <property type="match status" value="1"/>
</dbReference>
<proteinExistence type="predicted"/>
<evidence type="ECO:0000256" key="1">
    <source>
        <dbReference type="SAM" id="Phobius"/>
    </source>
</evidence>
<evidence type="ECO:0000313" key="5">
    <source>
        <dbReference type="Proteomes" id="UP001147747"/>
    </source>
</evidence>
<dbReference type="PIRSF" id="PIRSF007747">
    <property type="entry name" value="Ribosyl_Ptfrase"/>
    <property type="match status" value="1"/>
</dbReference>
<dbReference type="EMBL" id="JAPZBU010000006">
    <property type="protein sequence ID" value="KAJ5397672.1"/>
    <property type="molecule type" value="Genomic_DNA"/>
</dbReference>
<organism evidence="4 5">
    <name type="scientific">Penicillium cosmopolitanum</name>
    <dbReference type="NCBI Taxonomy" id="1131564"/>
    <lineage>
        <taxon>Eukaryota</taxon>
        <taxon>Fungi</taxon>
        <taxon>Dikarya</taxon>
        <taxon>Ascomycota</taxon>
        <taxon>Pezizomycotina</taxon>
        <taxon>Eurotiomycetes</taxon>
        <taxon>Eurotiomycetidae</taxon>
        <taxon>Eurotiales</taxon>
        <taxon>Aspergillaceae</taxon>
        <taxon>Penicillium</taxon>
    </lineage>
</organism>
<evidence type="ECO:0000259" key="2">
    <source>
        <dbReference type="Pfam" id="PF04179"/>
    </source>
</evidence>
<dbReference type="Pfam" id="PF17184">
    <property type="entry name" value="Rit1_C"/>
    <property type="match status" value="2"/>
</dbReference>
<sequence length="479" mass="51937">SAETPGALPTLDSLLFPSAQTSISQTLASLRRSALSVSNRLQSIETDAAFVREVAEHYGLPLVANERCGSWYIDPETKGGSAYFKSTDGHSGQWDFSFRRLNLQLLPLARENGGVSFVLLFKGVIVVVLVVTLTCVIVDSTRRGKLMPDALSKTIPIWTAVLNRTLFPTETAYHPVHLPPNYLGASEEAQIKSRIDSFVASLKNLKLDLNHLREQLGKPIRIAWANRSYFHPTDLHKGDGYNLLVLCSASRRVQGAEMSEGGYIQGAGDDAEGWAHGLTPPVFWEHRARLKGTSEEDLPALIGELIVSSGSGGKGQGAAARIAPTKNLFIGVMGEAGSYDLVIDCNDNGTGEGEGEGGEGCSKSTCKKLNLGCASGKLGSRDLRKSLDRVREFVAREFAEDSSRSLLVTCENGKDLSAGTLLAIICLFYNDQGEFDISQGERSVGKQYIRQRLAWIVSSKHDVNPSRSTLQSVNAFLMS</sequence>
<dbReference type="GO" id="GO:0005737">
    <property type="term" value="C:cytoplasm"/>
    <property type="evidence" value="ECO:0007669"/>
    <property type="project" value="TreeGrafter"/>
</dbReference>
<feature type="domain" description="Rit1 N-terminal" evidence="3">
    <location>
        <begin position="132"/>
        <end position="306"/>
    </location>
</feature>
<reference evidence="4" key="2">
    <citation type="journal article" date="2023" name="IMA Fungus">
        <title>Comparative genomic study of the Penicillium genus elucidates a diverse pangenome and 15 lateral gene transfer events.</title>
        <authorList>
            <person name="Petersen C."/>
            <person name="Sorensen T."/>
            <person name="Nielsen M.R."/>
            <person name="Sondergaard T.E."/>
            <person name="Sorensen J.L."/>
            <person name="Fitzpatrick D.A."/>
            <person name="Frisvad J.C."/>
            <person name="Nielsen K.L."/>
        </authorList>
    </citation>
    <scope>NUCLEOTIDE SEQUENCE</scope>
    <source>
        <strain evidence="4">IBT 29677</strain>
    </source>
</reference>
<dbReference type="Proteomes" id="UP001147747">
    <property type="component" value="Unassembled WGS sequence"/>
</dbReference>
<feature type="transmembrane region" description="Helical" evidence="1">
    <location>
        <begin position="115"/>
        <end position="138"/>
    </location>
</feature>
<feature type="domain" description="Rit1 DUSP-like" evidence="2">
    <location>
        <begin position="368"/>
        <end position="477"/>
    </location>
</feature>
<dbReference type="Pfam" id="PF04179">
    <property type="entry name" value="Init_tRNA_PT"/>
    <property type="match status" value="1"/>
</dbReference>
<dbReference type="RefSeq" id="XP_056489724.1">
    <property type="nucleotide sequence ID" value="XM_056630422.1"/>
</dbReference>
<name>A0A9W9W347_9EURO</name>
<dbReference type="GO" id="GO:0043399">
    <property type="term" value="F:tRNA adenosine(64)-2'-O-ribosylphosphate transferase activity"/>
    <property type="evidence" value="ECO:0007669"/>
    <property type="project" value="InterPro"/>
</dbReference>
<reference evidence="4" key="1">
    <citation type="submission" date="2022-12" db="EMBL/GenBank/DDBJ databases">
        <authorList>
            <person name="Petersen C."/>
        </authorList>
    </citation>
    <scope>NUCLEOTIDE SEQUENCE</scope>
    <source>
        <strain evidence="4">IBT 29677</strain>
    </source>
</reference>
<evidence type="ECO:0008006" key="6">
    <source>
        <dbReference type="Google" id="ProtNLM"/>
    </source>
</evidence>
<evidence type="ECO:0000259" key="3">
    <source>
        <dbReference type="Pfam" id="PF17184"/>
    </source>
</evidence>
<dbReference type="PANTHER" id="PTHR31811:SF0">
    <property type="entry name" value="TRNA A64-2'-O-RIBOSYLPHOSPHATE TRANSFERASE"/>
    <property type="match status" value="1"/>
</dbReference>
<gene>
    <name evidence="4" type="ORF">N7509_005785</name>
</gene>
<dbReference type="InterPro" id="IPR007306">
    <property type="entry name" value="Rit1"/>
</dbReference>
<accession>A0A9W9W347</accession>
<comment type="caution">
    <text evidence="4">The sequence shown here is derived from an EMBL/GenBank/DDBJ whole genome shotgun (WGS) entry which is preliminary data.</text>
</comment>